<dbReference type="InterPro" id="IPR046541">
    <property type="entry name" value="DUF6606"/>
</dbReference>
<proteinExistence type="predicted"/>
<feature type="domain" description="DUF6606" evidence="1">
    <location>
        <begin position="148"/>
        <end position="215"/>
    </location>
</feature>
<dbReference type="EMBL" id="JBBXMP010000028">
    <property type="protein sequence ID" value="KAL0067189.1"/>
    <property type="molecule type" value="Genomic_DNA"/>
</dbReference>
<feature type="domain" description="DUF6606" evidence="1">
    <location>
        <begin position="14"/>
        <end position="96"/>
    </location>
</feature>
<keyword evidence="3" id="KW-1185">Reference proteome</keyword>
<gene>
    <name evidence="2" type="ORF">AAF712_005759</name>
</gene>
<comment type="caution">
    <text evidence="2">The sequence shown here is derived from an EMBL/GenBank/DDBJ whole genome shotgun (WGS) entry which is preliminary data.</text>
</comment>
<name>A0ABR3A1D4_9AGAR</name>
<dbReference type="Proteomes" id="UP001437256">
    <property type="component" value="Unassembled WGS sequence"/>
</dbReference>
<sequence length="690" mass="79187">MPVNYNTEQILYTINHVFLPPKLPQENEQNGVKDHTIAAIVVDSARAFRGVGLQGEELTYWNIFLRLLCQFRDVHKDNVLDVKDVKKALKGLSSHGPTIQLPSDPFDSPAQYFNQELANFLVEMNNEVPFEDNSRERRTSLNTGGGMNGQAAQVTRINKRFGDEPLGGGKNSATGWRRSSAYLVLRVAMQTTLMQRDPTHRLYKEFMVFFHAIIIEHALKNNFNSDLLFCIRAKMSRRLAKLAMTGDVRDFVTRRVDGVCQQVEAELQRRWTHIQENTLTPPSVLETPWNPENLYVDIAVNMQLTNSEACINIALDPTAAPPATLSTFEPTQESCLWDLINFHNVTLKSFKDAFDRDPFFALADFKILVGCGPMNDWVETKLAAPQKFVKEQAIRHLWLYLYTYHTNTLKHYKDNPEELSLMVLTEIELWAAIDKLACSVIPMLSEYTPEIPAETGHGLLKHLLLWKAVDLERAKKAAAYILQRKQNIAHGSVFLDDMDMQSTRARIEEEATQTRNVVLAELREKNRRRNELLTRAASMEHKHNDDTELYDHVRRGKRTRYEHVGWKCARCKLEKEAKGLRASTHEWPLPEDEAEIKQVLFELKVPKSFALWRAATTLLLLEIIMPEEKKKDFDSQHPRVTLTSCTQLGDFCVPGDDEFNVVTLASKLRQQIQLWFRCQPRRTKSACLAA</sequence>
<reference evidence="2 3" key="1">
    <citation type="submission" date="2024-05" db="EMBL/GenBank/DDBJ databases">
        <title>A draft genome resource for the thread blight pathogen Marasmius tenuissimus strain MS-2.</title>
        <authorList>
            <person name="Yulfo-Soto G.E."/>
            <person name="Baruah I.K."/>
            <person name="Amoako-Attah I."/>
            <person name="Bukari Y."/>
            <person name="Meinhardt L.W."/>
            <person name="Bailey B.A."/>
            <person name="Cohen S.P."/>
        </authorList>
    </citation>
    <scope>NUCLEOTIDE SEQUENCE [LARGE SCALE GENOMIC DNA]</scope>
    <source>
        <strain evidence="2 3">MS-2</strain>
    </source>
</reference>
<dbReference type="Pfam" id="PF20255">
    <property type="entry name" value="DUF6606"/>
    <property type="match status" value="2"/>
</dbReference>
<evidence type="ECO:0000313" key="2">
    <source>
        <dbReference type="EMBL" id="KAL0067189.1"/>
    </source>
</evidence>
<organism evidence="2 3">
    <name type="scientific">Marasmius tenuissimus</name>
    <dbReference type="NCBI Taxonomy" id="585030"/>
    <lineage>
        <taxon>Eukaryota</taxon>
        <taxon>Fungi</taxon>
        <taxon>Dikarya</taxon>
        <taxon>Basidiomycota</taxon>
        <taxon>Agaricomycotina</taxon>
        <taxon>Agaricomycetes</taxon>
        <taxon>Agaricomycetidae</taxon>
        <taxon>Agaricales</taxon>
        <taxon>Marasmiineae</taxon>
        <taxon>Marasmiaceae</taxon>
        <taxon>Marasmius</taxon>
    </lineage>
</organism>
<evidence type="ECO:0000259" key="1">
    <source>
        <dbReference type="Pfam" id="PF20255"/>
    </source>
</evidence>
<protein>
    <recommendedName>
        <fullName evidence="1">DUF6606 domain-containing protein</fullName>
    </recommendedName>
</protein>
<accession>A0ABR3A1D4</accession>
<evidence type="ECO:0000313" key="3">
    <source>
        <dbReference type="Proteomes" id="UP001437256"/>
    </source>
</evidence>